<evidence type="ECO:0000256" key="12">
    <source>
        <dbReference type="RuleBase" id="RU000581"/>
    </source>
</evidence>
<evidence type="ECO:0000256" key="7">
    <source>
        <dbReference type="ARBA" id="ARBA00023002"/>
    </source>
</evidence>
<keyword evidence="11 12" id="KW-0275">Fatty acid biosynthesis</keyword>
<evidence type="ECO:0000256" key="10">
    <source>
        <dbReference type="ARBA" id="ARBA00023136"/>
    </source>
</evidence>
<dbReference type="Proteomes" id="UP000243579">
    <property type="component" value="Unassembled WGS sequence"/>
</dbReference>
<evidence type="ECO:0000256" key="13">
    <source>
        <dbReference type="SAM" id="Phobius"/>
    </source>
</evidence>
<proteinExistence type="inferred from homology"/>
<dbReference type="GO" id="GO:0006636">
    <property type="term" value="P:unsaturated fatty acid biosynthetic process"/>
    <property type="evidence" value="ECO:0007669"/>
    <property type="project" value="TreeGrafter"/>
</dbReference>
<keyword evidence="16" id="KW-1185">Reference proteome</keyword>
<dbReference type="OrthoDB" id="10260134at2759"/>
<evidence type="ECO:0000256" key="2">
    <source>
        <dbReference type="ARBA" id="ARBA00009295"/>
    </source>
</evidence>
<evidence type="ECO:0000256" key="11">
    <source>
        <dbReference type="ARBA" id="ARBA00023160"/>
    </source>
</evidence>
<sequence>MPARCMKDLPSRSLAEHWASIKWPMLAFQAGCHLFALIGLFFVASCQWRTWLFTSVLAELSILGVTSGVHRLWTHKSYKAHWSVRFFLMLCFSVSNQGAIVEWVRDHRIHHKYSETDADPHNARRGLFFSHIGWLLTKEHPKFIEACKTTSCDDLLDDWVVQLQLAGSPYSDLVCSFIFPTVVASYGWGEDPLRALLVAGFLRYVFILHCTCLVNSVAHFYGTTPYDPNIHPTENRWVALLTVGEGWHNWHHTFPYDYACAELGAKGQYNPSKMFIDSCAALGLVSGRKRALHAWQTKQHKLAAQDHAKEF</sequence>
<feature type="domain" description="Fatty acid desaturase" evidence="14">
    <location>
        <begin position="48"/>
        <end position="256"/>
    </location>
</feature>
<evidence type="ECO:0000256" key="9">
    <source>
        <dbReference type="ARBA" id="ARBA00023098"/>
    </source>
</evidence>
<keyword evidence="8" id="KW-0408">Iron</keyword>
<evidence type="ECO:0000313" key="15">
    <source>
        <dbReference type="EMBL" id="OQR96996.1"/>
    </source>
</evidence>
<evidence type="ECO:0000313" key="16">
    <source>
        <dbReference type="Proteomes" id="UP000243579"/>
    </source>
</evidence>
<evidence type="ECO:0000256" key="3">
    <source>
        <dbReference type="ARBA" id="ARBA00022516"/>
    </source>
</evidence>
<dbReference type="PANTHER" id="PTHR11351">
    <property type="entry name" value="ACYL-COA DESATURASE"/>
    <property type="match status" value="1"/>
</dbReference>
<dbReference type="Pfam" id="PF00487">
    <property type="entry name" value="FA_desaturase"/>
    <property type="match status" value="1"/>
</dbReference>
<feature type="transmembrane region" description="Helical" evidence="13">
    <location>
        <begin position="23"/>
        <end position="44"/>
    </location>
</feature>
<comment type="subcellular location">
    <subcellularLocation>
        <location evidence="1">Membrane</location>
        <topology evidence="1">Multi-pass membrane protein</topology>
    </subcellularLocation>
</comment>
<dbReference type="GO" id="GO:0005506">
    <property type="term" value="F:iron ion binding"/>
    <property type="evidence" value="ECO:0007669"/>
    <property type="project" value="TreeGrafter"/>
</dbReference>
<keyword evidence="10 13" id="KW-0472">Membrane</keyword>
<reference evidence="15 16" key="1">
    <citation type="journal article" date="2014" name="Genome Biol. Evol.">
        <title>The secreted proteins of Achlya hypogyna and Thraustotheca clavata identify the ancestral oomycete secretome and reveal gene acquisitions by horizontal gene transfer.</title>
        <authorList>
            <person name="Misner I."/>
            <person name="Blouin N."/>
            <person name="Leonard G."/>
            <person name="Richards T.A."/>
            <person name="Lane C.E."/>
        </authorList>
    </citation>
    <scope>NUCLEOTIDE SEQUENCE [LARGE SCALE GENOMIC DNA]</scope>
    <source>
        <strain evidence="15 16">ATCC 48635</strain>
    </source>
</reference>
<feature type="transmembrane region" description="Helical" evidence="13">
    <location>
        <begin position="51"/>
        <end position="70"/>
    </location>
</feature>
<organism evidence="15 16">
    <name type="scientific">Achlya hypogyna</name>
    <name type="common">Oomycete</name>
    <name type="synonym">Protoachlya hypogyna</name>
    <dbReference type="NCBI Taxonomy" id="1202772"/>
    <lineage>
        <taxon>Eukaryota</taxon>
        <taxon>Sar</taxon>
        <taxon>Stramenopiles</taxon>
        <taxon>Oomycota</taxon>
        <taxon>Saprolegniomycetes</taxon>
        <taxon>Saprolegniales</taxon>
        <taxon>Achlyaceae</taxon>
        <taxon>Achlya</taxon>
    </lineage>
</organism>
<comment type="caution">
    <text evidence="15">The sequence shown here is derived from an EMBL/GenBank/DDBJ whole genome shotgun (WGS) entry which is preliminary data.</text>
</comment>
<keyword evidence="6 13" id="KW-1133">Transmembrane helix</keyword>
<keyword evidence="4 12" id="KW-0812">Transmembrane</keyword>
<dbReference type="PRINTS" id="PR00075">
    <property type="entry name" value="FACDDSATRASE"/>
</dbReference>
<accession>A0A1V9ZG84</accession>
<evidence type="ECO:0000256" key="8">
    <source>
        <dbReference type="ARBA" id="ARBA00023004"/>
    </source>
</evidence>
<keyword evidence="9" id="KW-0443">Lipid metabolism</keyword>
<keyword evidence="3 12" id="KW-0444">Lipid biosynthesis</keyword>
<dbReference type="CDD" id="cd03505">
    <property type="entry name" value="Delta9-FADS-like"/>
    <property type="match status" value="1"/>
</dbReference>
<protein>
    <submittedName>
        <fullName evidence="15">Desaturase delta 9 desaturase</fullName>
    </submittedName>
</protein>
<comment type="similarity">
    <text evidence="2 12">Belongs to the fatty acid desaturase type 1 family.</text>
</comment>
<comment type="cofactor">
    <cofactor evidence="12">
        <name>Fe(2+)</name>
        <dbReference type="ChEBI" id="CHEBI:29033"/>
    </cofactor>
</comment>
<name>A0A1V9ZG84_ACHHY</name>
<dbReference type="EMBL" id="JNBR01000124">
    <property type="protein sequence ID" value="OQR96996.1"/>
    <property type="molecule type" value="Genomic_DNA"/>
</dbReference>
<keyword evidence="7 12" id="KW-0560">Oxidoreductase</keyword>
<dbReference type="GO" id="GO:0004768">
    <property type="term" value="F:stearoyl-CoA 9-desaturase activity"/>
    <property type="evidence" value="ECO:0007669"/>
    <property type="project" value="TreeGrafter"/>
</dbReference>
<dbReference type="PANTHER" id="PTHR11351:SF31">
    <property type="entry name" value="DESATURASE 1, ISOFORM A-RELATED"/>
    <property type="match status" value="1"/>
</dbReference>
<dbReference type="InterPro" id="IPR015876">
    <property type="entry name" value="Acyl-CoA_DS"/>
</dbReference>
<dbReference type="GO" id="GO:0005789">
    <property type="term" value="C:endoplasmic reticulum membrane"/>
    <property type="evidence" value="ECO:0007669"/>
    <property type="project" value="TreeGrafter"/>
</dbReference>
<keyword evidence="5" id="KW-0276">Fatty acid metabolism</keyword>
<dbReference type="InterPro" id="IPR005804">
    <property type="entry name" value="FA_desaturase_dom"/>
</dbReference>
<evidence type="ECO:0000256" key="5">
    <source>
        <dbReference type="ARBA" id="ARBA00022832"/>
    </source>
</evidence>
<dbReference type="AlphaFoldDB" id="A0A1V9ZG84"/>
<gene>
    <name evidence="15" type="ORF">ACHHYP_12902</name>
</gene>
<evidence type="ECO:0000256" key="4">
    <source>
        <dbReference type="ARBA" id="ARBA00022692"/>
    </source>
</evidence>
<evidence type="ECO:0000256" key="6">
    <source>
        <dbReference type="ARBA" id="ARBA00022989"/>
    </source>
</evidence>
<comment type="domain">
    <text evidence="12">The histidine box domains are involved in binding the catalytic metal ions.</text>
</comment>
<evidence type="ECO:0000256" key="1">
    <source>
        <dbReference type="ARBA" id="ARBA00004141"/>
    </source>
</evidence>
<dbReference type="STRING" id="1202772.A0A1V9ZG84"/>
<evidence type="ECO:0000259" key="14">
    <source>
        <dbReference type="Pfam" id="PF00487"/>
    </source>
</evidence>